<comment type="caution">
    <text evidence="6">The sequence shown here is derived from an EMBL/GenBank/DDBJ whole genome shotgun (WGS) entry which is preliminary data.</text>
</comment>
<organism evidence="6 7">
    <name type="scientific">Rhodoplanes roseus</name>
    <dbReference type="NCBI Taxonomy" id="29409"/>
    <lineage>
        <taxon>Bacteria</taxon>
        <taxon>Pseudomonadati</taxon>
        <taxon>Pseudomonadota</taxon>
        <taxon>Alphaproteobacteria</taxon>
        <taxon>Hyphomicrobiales</taxon>
        <taxon>Nitrobacteraceae</taxon>
        <taxon>Rhodoplanes</taxon>
    </lineage>
</organism>
<feature type="domain" description="3-octaprenyl-4-hydroxybenzoate carboxy-lyase-like Rift-related" evidence="3">
    <location>
        <begin position="118"/>
        <end position="316"/>
    </location>
</feature>
<dbReference type="Pfam" id="PF01977">
    <property type="entry name" value="UbiD"/>
    <property type="match status" value="1"/>
</dbReference>
<dbReference type="AlphaFoldDB" id="A0A327KY51"/>
<evidence type="ECO:0000256" key="2">
    <source>
        <dbReference type="SAM" id="MobiDB-lite"/>
    </source>
</evidence>
<dbReference type="SUPFAM" id="SSF143968">
    <property type="entry name" value="UbiD C-terminal domain-like"/>
    <property type="match status" value="1"/>
</dbReference>
<reference evidence="6 7" key="1">
    <citation type="submission" date="2017-07" db="EMBL/GenBank/DDBJ databases">
        <title>Draft Genome Sequences of Select Purple Nonsulfur Bacteria.</title>
        <authorList>
            <person name="Lasarre B."/>
            <person name="Mckinlay J.B."/>
        </authorList>
    </citation>
    <scope>NUCLEOTIDE SEQUENCE [LARGE SCALE GENOMIC DNA]</scope>
    <source>
        <strain evidence="6 7">DSM 5909</strain>
    </source>
</reference>
<evidence type="ECO:0008006" key="8">
    <source>
        <dbReference type="Google" id="ProtNLM"/>
    </source>
</evidence>
<name>A0A327KY51_9BRAD</name>
<evidence type="ECO:0000313" key="7">
    <source>
        <dbReference type="Proteomes" id="UP000249130"/>
    </source>
</evidence>
<proteinExistence type="inferred from homology"/>
<feature type="compositionally biased region" description="Low complexity" evidence="2">
    <location>
        <begin position="1"/>
        <end position="16"/>
    </location>
</feature>
<evidence type="ECO:0000256" key="1">
    <source>
        <dbReference type="ARBA" id="ARBA00010021"/>
    </source>
</evidence>
<dbReference type="GO" id="GO:0016831">
    <property type="term" value="F:carboxy-lyase activity"/>
    <property type="evidence" value="ECO:0007669"/>
    <property type="project" value="InterPro"/>
</dbReference>
<dbReference type="SUPFAM" id="SSF50475">
    <property type="entry name" value="FMN-binding split barrel"/>
    <property type="match status" value="1"/>
</dbReference>
<dbReference type="InterPro" id="IPR049381">
    <property type="entry name" value="UbiD-like_C"/>
</dbReference>
<comment type="similarity">
    <text evidence="1">Belongs to the UbiD family.</text>
</comment>
<dbReference type="InterPro" id="IPR049383">
    <property type="entry name" value="UbiD-like_N"/>
</dbReference>
<keyword evidence="7" id="KW-1185">Reference proteome</keyword>
<dbReference type="GO" id="GO:0005737">
    <property type="term" value="C:cytoplasm"/>
    <property type="evidence" value="ECO:0007669"/>
    <property type="project" value="TreeGrafter"/>
</dbReference>
<dbReference type="PANTHER" id="PTHR30108:SF21">
    <property type="entry name" value="4-HYDROXYBENZOATE DECARBOXYLASE"/>
    <property type="match status" value="1"/>
</dbReference>
<feature type="domain" description="3-octaprenyl-4-hydroxybenzoate carboxy-lyase-like N-terminal" evidence="4">
    <location>
        <begin position="29"/>
        <end position="109"/>
    </location>
</feature>
<dbReference type="Pfam" id="PF20695">
    <property type="entry name" value="UbiD_N"/>
    <property type="match status" value="1"/>
</dbReference>
<feature type="region of interest" description="Disordered" evidence="2">
    <location>
        <begin position="1"/>
        <end position="22"/>
    </location>
</feature>
<dbReference type="Proteomes" id="UP000249130">
    <property type="component" value="Unassembled WGS sequence"/>
</dbReference>
<evidence type="ECO:0000259" key="4">
    <source>
        <dbReference type="Pfam" id="PF20695"/>
    </source>
</evidence>
<dbReference type="Pfam" id="PF20696">
    <property type="entry name" value="UbiD_C"/>
    <property type="match status" value="1"/>
</dbReference>
<dbReference type="EMBL" id="NPEX01000113">
    <property type="protein sequence ID" value="RAI42997.1"/>
    <property type="molecule type" value="Genomic_DNA"/>
</dbReference>
<evidence type="ECO:0000313" key="6">
    <source>
        <dbReference type="EMBL" id="RAI42997.1"/>
    </source>
</evidence>
<dbReference type="RefSeq" id="WP_111420147.1">
    <property type="nucleotide sequence ID" value="NZ_NPEX01000113.1"/>
</dbReference>
<dbReference type="NCBIfam" id="TIGR00148">
    <property type="entry name" value="UbiD family decarboxylase"/>
    <property type="match status" value="1"/>
</dbReference>
<gene>
    <name evidence="6" type="ORF">CH341_16655</name>
</gene>
<dbReference type="PANTHER" id="PTHR30108">
    <property type="entry name" value="3-OCTAPRENYL-4-HYDROXYBENZOATE CARBOXY-LYASE-RELATED"/>
    <property type="match status" value="1"/>
</dbReference>
<evidence type="ECO:0000259" key="3">
    <source>
        <dbReference type="Pfam" id="PF01977"/>
    </source>
</evidence>
<dbReference type="OrthoDB" id="9809841at2"/>
<evidence type="ECO:0000259" key="5">
    <source>
        <dbReference type="Pfam" id="PF20696"/>
    </source>
</evidence>
<dbReference type="InterPro" id="IPR048304">
    <property type="entry name" value="UbiD_Rift_dom"/>
</dbReference>
<accession>A0A327KY51</accession>
<feature type="domain" description="3-octaprenyl-4-hydroxybenzoate carboxy-lyase-like C-terminal" evidence="5">
    <location>
        <begin position="333"/>
        <end position="455"/>
    </location>
</feature>
<protein>
    <recommendedName>
        <fullName evidence="8">UbiD family decarboxylase</fullName>
    </recommendedName>
</protein>
<sequence length="487" mass="52878">MTTAATTARPTTPAAPRRNDDDQSYRGFLAELEAKGELVRFTKPVDPVTNMAAIEWKTFRDLGKASLFTAIDGHPGWTACSQIVADRRKWAIGLGIPEAAFLEEISRRITRPVGATPVDAADAPVKQVRLIGDEADLHDIPAMVTSARDAGRYIPSGIAFVKDPDTGIGNMSLHRLQVQGPRKTGFVMLPRHARAIYDKFSARGLPTPVAMVIGVHPAIWFAAGFTTSFGLDELELAGGLLGRGVRTVRCETIDVDVPAEAEIVLEGELVPHNHLEPEGPFGEVTGTYPDPGVAHVLRIKAITRRRDPIYYALHCGFPTTDTQSTTGLGIEIATLEHLRKVDGGLDLLDVRVLTVSGLMTLVVKIRPRFEGQAKTALMAALAGPYQQPKMAIAVDDDIDAADLRQIMWSISTRVRADRDVITIPNTRVWGLDNASPVVPGVEAFQRVGTKWMIDATKPAVTLPTERARFDMALPPGLETVDLADFLP</sequence>
<dbReference type="Gene3D" id="3.40.1670.10">
    <property type="entry name" value="UbiD C-terminal domain-like"/>
    <property type="match status" value="1"/>
</dbReference>
<dbReference type="InterPro" id="IPR002830">
    <property type="entry name" value="UbiD"/>
</dbReference>